<gene>
    <name evidence="1" type="ORF">FPZ44_11440</name>
</gene>
<evidence type="ECO:0008006" key="3">
    <source>
        <dbReference type="Google" id="ProtNLM"/>
    </source>
</evidence>
<comment type="caution">
    <text evidence="1">The sequence shown here is derived from an EMBL/GenBank/DDBJ whole genome shotgun (WGS) entry which is preliminary data.</text>
</comment>
<proteinExistence type="predicted"/>
<name>A0A559J148_9BACL</name>
<keyword evidence="2" id="KW-1185">Reference proteome</keyword>
<dbReference type="OrthoDB" id="2608048at2"/>
<evidence type="ECO:0000313" key="1">
    <source>
        <dbReference type="EMBL" id="TVX93618.1"/>
    </source>
</evidence>
<dbReference type="EMBL" id="VNJK01000001">
    <property type="protein sequence ID" value="TVX93618.1"/>
    <property type="molecule type" value="Genomic_DNA"/>
</dbReference>
<reference evidence="1 2" key="1">
    <citation type="submission" date="2019-07" db="EMBL/GenBank/DDBJ databases">
        <authorList>
            <person name="Kim J."/>
        </authorList>
    </citation>
    <scope>NUCLEOTIDE SEQUENCE [LARGE SCALE GENOMIC DNA]</scope>
    <source>
        <strain evidence="1 2">N4</strain>
    </source>
</reference>
<dbReference type="AlphaFoldDB" id="A0A559J148"/>
<accession>A0A559J148</accession>
<dbReference type="Proteomes" id="UP000318102">
    <property type="component" value="Unassembled WGS sequence"/>
</dbReference>
<evidence type="ECO:0000313" key="2">
    <source>
        <dbReference type="Proteomes" id="UP000318102"/>
    </source>
</evidence>
<dbReference type="PROSITE" id="PS51257">
    <property type="entry name" value="PROKAR_LIPOPROTEIN"/>
    <property type="match status" value="1"/>
</dbReference>
<dbReference type="RefSeq" id="WP_144990273.1">
    <property type="nucleotide sequence ID" value="NZ_VNJK01000001.1"/>
</dbReference>
<protein>
    <recommendedName>
        <fullName evidence="3">Lipoprotein</fullName>
    </recommendedName>
</protein>
<organism evidence="1 2">
    <name type="scientific">Paenibacillus agilis</name>
    <dbReference type="NCBI Taxonomy" id="3020863"/>
    <lineage>
        <taxon>Bacteria</taxon>
        <taxon>Bacillati</taxon>
        <taxon>Bacillota</taxon>
        <taxon>Bacilli</taxon>
        <taxon>Bacillales</taxon>
        <taxon>Paenibacillaceae</taxon>
        <taxon>Paenibacillus</taxon>
    </lineage>
</organism>
<sequence>MKKIAVIVFILSFILMACTDEKIRLTADQLKATLADHGIVLPDKLSYKHSVFTERYNQILPEHYVIDEHQSISIYVYPSCEAAKEGYEDFTNKTATKKLVPHSTFQVANVLIFYVAKYEYMDKRIKDAVENLPVTK</sequence>